<evidence type="ECO:0008006" key="2">
    <source>
        <dbReference type="Google" id="ProtNLM"/>
    </source>
</evidence>
<protein>
    <recommendedName>
        <fullName evidence="2">Acyloxyacyl hydrolase</fullName>
    </recommendedName>
</protein>
<dbReference type="InterPro" id="IPR018550">
    <property type="entry name" value="Lipid-A_deacylase-rel"/>
</dbReference>
<gene>
    <name evidence="1" type="ORF">CARN3_1284</name>
</gene>
<accession>E6PZB4</accession>
<dbReference type="AlphaFoldDB" id="E6PZB4"/>
<dbReference type="InterPro" id="IPR011250">
    <property type="entry name" value="OMP/PagP_B-barrel"/>
</dbReference>
<reference evidence="1" key="1">
    <citation type="submission" date="2009-10" db="EMBL/GenBank/DDBJ databases">
        <title>Diversity of trophic interactions inside an arsenic-rich microbial ecosystem.</title>
        <authorList>
            <person name="Bertin P.N."/>
            <person name="Heinrich-Salmeron A."/>
            <person name="Pelletier E."/>
            <person name="Goulhen-Chollet F."/>
            <person name="Arsene-Ploetze F."/>
            <person name="Gallien S."/>
            <person name="Calteau A."/>
            <person name="Vallenet D."/>
            <person name="Casiot C."/>
            <person name="Chane-Woon-Ming B."/>
            <person name="Giloteaux L."/>
            <person name="Barakat M."/>
            <person name="Bonnefoy V."/>
            <person name="Bruneel O."/>
            <person name="Chandler M."/>
            <person name="Cleiss J."/>
            <person name="Duran R."/>
            <person name="Elbaz-Poulichet F."/>
            <person name="Fonknechten N."/>
            <person name="Lauga B."/>
            <person name="Mornico D."/>
            <person name="Ortet P."/>
            <person name="Schaeffer C."/>
            <person name="Siguier P."/>
            <person name="Alexander Thil Smith A."/>
            <person name="Van Dorsselaer A."/>
            <person name="Weissenbach J."/>
            <person name="Medigue C."/>
            <person name="Le Paslier D."/>
        </authorList>
    </citation>
    <scope>NUCLEOTIDE SEQUENCE</scope>
</reference>
<proteinExistence type="predicted"/>
<dbReference type="EMBL" id="CABN01000116">
    <property type="protein sequence ID" value="CBI00273.1"/>
    <property type="molecule type" value="Genomic_DNA"/>
</dbReference>
<name>E6PZB4_9ZZZZ</name>
<comment type="caution">
    <text evidence="1">The sequence shown here is derived from an EMBL/GenBank/DDBJ whole genome shotgun (WGS) entry which is preliminary data.</text>
</comment>
<dbReference type="Gene3D" id="2.40.160.20">
    <property type="match status" value="1"/>
</dbReference>
<sequence length="264" mass="29592">MMRIASLPRLLPRIIAFIACVVGVLLAGPTLHAQLKPAKQLFTRKNTFGFFFAYSNDSSHILLGYAQNRKLLNIGASYSRRIWAGRVVNWQYNGEIMPVALESDPVDHNVDTISPNLGIFGNNFGSFNSEPIGPCVPASYQLPPITIQGGTYTVTQTVTCTRRWVIGEGMMPVDFQWSFLPRHRLQPYLIGHGGYMYSTQPIPTQDAGNFNFVFDFGAGFEMFRSRTQSIRVDYRYHHISNHNTASENPGIDSGLAQITYSFGR</sequence>
<organism evidence="1">
    <name type="scientific">mine drainage metagenome</name>
    <dbReference type="NCBI Taxonomy" id="410659"/>
    <lineage>
        <taxon>unclassified sequences</taxon>
        <taxon>metagenomes</taxon>
        <taxon>ecological metagenomes</taxon>
    </lineage>
</organism>
<evidence type="ECO:0000313" key="1">
    <source>
        <dbReference type="EMBL" id="CBI00273.1"/>
    </source>
</evidence>
<dbReference type="Pfam" id="PF09411">
    <property type="entry name" value="PagL"/>
    <property type="match status" value="1"/>
</dbReference>
<dbReference type="SUPFAM" id="SSF56925">
    <property type="entry name" value="OMPA-like"/>
    <property type="match status" value="1"/>
</dbReference>